<feature type="transmembrane region" description="Helical" evidence="8">
    <location>
        <begin position="6"/>
        <end position="25"/>
    </location>
</feature>
<keyword evidence="3" id="KW-0808">Transferase</keyword>
<evidence type="ECO:0000313" key="9">
    <source>
        <dbReference type="EMBL" id="OGD83534.1"/>
    </source>
</evidence>
<feature type="binding site" evidence="7">
    <location>
        <position position="135"/>
    </location>
    <ligand>
        <name>Mg(2+)</name>
        <dbReference type="ChEBI" id="CHEBI:18420"/>
    </ligand>
</feature>
<evidence type="ECO:0008006" key="11">
    <source>
        <dbReference type="Google" id="ProtNLM"/>
    </source>
</evidence>
<comment type="subcellular location">
    <subcellularLocation>
        <location evidence="1">Cell membrane</location>
        <topology evidence="1">Multi-pass membrane protein</topology>
    </subcellularLocation>
</comment>
<feature type="transmembrane region" description="Helical" evidence="8">
    <location>
        <begin position="294"/>
        <end position="311"/>
    </location>
</feature>
<feature type="transmembrane region" description="Helical" evidence="8">
    <location>
        <begin position="203"/>
        <end position="232"/>
    </location>
</feature>
<dbReference type="GO" id="GO:0005886">
    <property type="term" value="C:plasma membrane"/>
    <property type="evidence" value="ECO:0007669"/>
    <property type="project" value="UniProtKB-SubCell"/>
</dbReference>
<dbReference type="InterPro" id="IPR000715">
    <property type="entry name" value="Glycosyl_transferase_4"/>
</dbReference>
<dbReference type="GO" id="GO:0044038">
    <property type="term" value="P:cell wall macromolecule biosynthetic process"/>
    <property type="evidence" value="ECO:0007669"/>
    <property type="project" value="TreeGrafter"/>
</dbReference>
<feature type="transmembrane region" description="Helical" evidence="8">
    <location>
        <begin position="60"/>
        <end position="84"/>
    </location>
</feature>
<feature type="transmembrane region" description="Helical" evidence="8">
    <location>
        <begin position="105"/>
        <end position="131"/>
    </location>
</feature>
<feature type="transmembrane region" description="Helical" evidence="8">
    <location>
        <begin position="143"/>
        <end position="162"/>
    </location>
</feature>
<keyword evidence="7" id="KW-0460">Magnesium</keyword>
<keyword evidence="7" id="KW-0479">Metal-binding</keyword>
<dbReference type="Proteomes" id="UP000179252">
    <property type="component" value="Unassembled WGS sequence"/>
</dbReference>
<evidence type="ECO:0000256" key="2">
    <source>
        <dbReference type="ARBA" id="ARBA00022475"/>
    </source>
</evidence>
<evidence type="ECO:0000313" key="10">
    <source>
        <dbReference type="Proteomes" id="UP000179252"/>
    </source>
</evidence>
<evidence type="ECO:0000256" key="7">
    <source>
        <dbReference type="PIRSR" id="PIRSR600715-1"/>
    </source>
</evidence>
<reference evidence="9 10" key="1">
    <citation type="journal article" date="2016" name="Nat. Commun.">
        <title>Thousands of microbial genomes shed light on interconnected biogeochemical processes in an aquifer system.</title>
        <authorList>
            <person name="Anantharaman K."/>
            <person name="Brown C.T."/>
            <person name="Hug L.A."/>
            <person name="Sharon I."/>
            <person name="Castelle C.J."/>
            <person name="Probst A.J."/>
            <person name="Thomas B.C."/>
            <person name="Singh A."/>
            <person name="Wilkins M.J."/>
            <person name="Karaoz U."/>
            <person name="Brodie E.L."/>
            <person name="Williams K.H."/>
            <person name="Hubbard S.S."/>
            <person name="Banfield J.F."/>
        </authorList>
    </citation>
    <scope>NUCLEOTIDE SEQUENCE [LARGE SCALE GENOMIC DNA]</scope>
</reference>
<keyword evidence="5 8" id="KW-1133">Transmembrane helix</keyword>
<sequence length="321" mass="34696">LHKKIIPRAGGVPIYLSFIICALLLVGFSKPLFGIILGGLILVCIGIIDDRFDLGYFWKFLAQIAAGVTVVLSGIGIVFITNPLHILGLDSFSQNEIIRLDTLRIVFDFFGTHSILVISGIFALFWIIWVINMVNFSSGVDGQMPGIVLVTLFILFAASLRFAGDPSQLTATKLTVIGMGATLGFLVFNFYPAKIFPGDSGPYFLGFLVAVLSILSGAKVGTAILVMAVPLIDGVYTVIRRVASGKSPFLGDKKHLHHRLLELGWGQRRIALFYWTLCAILGAAALSLNSAGKLFAGLVMAIIILGGLTWLDMNLPQKAQK</sequence>
<dbReference type="GO" id="GO:0016780">
    <property type="term" value="F:phosphotransferase activity, for other substituted phosphate groups"/>
    <property type="evidence" value="ECO:0007669"/>
    <property type="project" value="InterPro"/>
</dbReference>
<evidence type="ECO:0000256" key="4">
    <source>
        <dbReference type="ARBA" id="ARBA00022692"/>
    </source>
</evidence>
<name>A0A1F5FVF7_9BACT</name>
<feature type="transmembrane region" description="Helical" evidence="8">
    <location>
        <begin position="174"/>
        <end position="191"/>
    </location>
</feature>
<evidence type="ECO:0000256" key="6">
    <source>
        <dbReference type="ARBA" id="ARBA00023136"/>
    </source>
</evidence>
<comment type="cofactor">
    <cofactor evidence="7">
        <name>Mg(2+)</name>
        <dbReference type="ChEBI" id="CHEBI:18420"/>
    </cofactor>
</comment>
<comment type="caution">
    <text evidence="9">The sequence shown here is derived from an EMBL/GenBank/DDBJ whole genome shotgun (WGS) entry which is preliminary data.</text>
</comment>
<evidence type="ECO:0000256" key="3">
    <source>
        <dbReference type="ARBA" id="ARBA00022679"/>
    </source>
</evidence>
<evidence type="ECO:0000256" key="8">
    <source>
        <dbReference type="SAM" id="Phobius"/>
    </source>
</evidence>
<gene>
    <name evidence="9" type="ORF">A2165_04435</name>
</gene>
<dbReference type="CDD" id="cd06853">
    <property type="entry name" value="GT_WecA_like"/>
    <property type="match status" value="1"/>
</dbReference>
<evidence type="ECO:0000256" key="5">
    <source>
        <dbReference type="ARBA" id="ARBA00022989"/>
    </source>
</evidence>
<dbReference type="GO" id="GO:0046872">
    <property type="term" value="F:metal ion binding"/>
    <property type="evidence" value="ECO:0007669"/>
    <property type="project" value="UniProtKB-KW"/>
</dbReference>
<keyword evidence="2" id="KW-1003">Cell membrane</keyword>
<dbReference type="Pfam" id="PF00953">
    <property type="entry name" value="Glycos_transf_4"/>
    <property type="match status" value="1"/>
</dbReference>
<proteinExistence type="predicted"/>
<feature type="non-terminal residue" evidence="9">
    <location>
        <position position="1"/>
    </location>
</feature>
<dbReference type="PANTHER" id="PTHR22926">
    <property type="entry name" value="PHOSPHO-N-ACETYLMURAMOYL-PENTAPEPTIDE-TRANSFERASE"/>
    <property type="match status" value="1"/>
</dbReference>
<dbReference type="PANTHER" id="PTHR22926:SF3">
    <property type="entry name" value="UNDECAPRENYL-PHOSPHATE ALPHA-N-ACETYLGLUCOSAMINYL 1-PHOSPHATE TRANSFERASE"/>
    <property type="match status" value="1"/>
</dbReference>
<dbReference type="GO" id="GO:0071555">
    <property type="term" value="P:cell wall organization"/>
    <property type="evidence" value="ECO:0007669"/>
    <property type="project" value="TreeGrafter"/>
</dbReference>
<dbReference type="EMBL" id="MFAU01000044">
    <property type="protein sequence ID" value="OGD83534.1"/>
    <property type="molecule type" value="Genomic_DNA"/>
</dbReference>
<dbReference type="AlphaFoldDB" id="A0A1F5FVF7"/>
<evidence type="ECO:0000256" key="1">
    <source>
        <dbReference type="ARBA" id="ARBA00004651"/>
    </source>
</evidence>
<feature type="binding site" evidence="7">
    <location>
        <position position="199"/>
    </location>
    <ligand>
        <name>Mg(2+)</name>
        <dbReference type="ChEBI" id="CHEBI:18420"/>
    </ligand>
</feature>
<organism evidence="9 10">
    <name type="scientific">Candidatus Curtissbacteria bacterium RBG_13_40_7</name>
    <dbReference type="NCBI Taxonomy" id="1797706"/>
    <lineage>
        <taxon>Bacteria</taxon>
        <taxon>Candidatus Curtissiibacteriota</taxon>
    </lineage>
</organism>
<keyword evidence="6 8" id="KW-0472">Membrane</keyword>
<protein>
    <recommendedName>
        <fullName evidence="11">Undecaprenyl-phosphate alpha-N-acetylglucosaminyl 1-phosphate transferase</fullName>
    </recommendedName>
</protein>
<keyword evidence="4 8" id="KW-0812">Transmembrane</keyword>
<feature type="transmembrane region" description="Helical" evidence="8">
    <location>
        <begin position="32"/>
        <end position="48"/>
    </location>
</feature>
<feature type="transmembrane region" description="Helical" evidence="8">
    <location>
        <begin position="270"/>
        <end position="288"/>
    </location>
</feature>
<accession>A0A1F5FVF7</accession>
<dbReference type="GO" id="GO:0009103">
    <property type="term" value="P:lipopolysaccharide biosynthetic process"/>
    <property type="evidence" value="ECO:0007669"/>
    <property type="project" value="TreeGrafter"/>
</dbReference>